<feature type="signal peptide" evidence="1">
    <location>
        <begin position="1"/>
        <end position="26"/>
    </location>
</feature>
<dbReference type="HOGENOM" id="CLU_1167007_0_0_1"/>
<dbReference type="Gene3D" id="3.40.50.410">
    <property type="entry name" value="von Willebrand factor, type A domain"/>
    <property type="match status" value="1"/>
</dbReference>
<dbReference type="CTD" id="20251086"/>
<organism evidence="3 4">
    <name type="scientific">Lottia gigantea</name>
    <name type="common">Giant owl limpet</name>
    <dbReference type="NCBI Taxonomy" id="225164"/>
    <lineage>
        <taxon>Eukaryota</taxon>
        <taxon>Metazoa</taxon>
        <taxon>Spiralia</taxon>
        <taxon>Lophotrochozoa</taxon>
        <taxon>Mollusca</taxon>
        <taxon>Gastropoda</taxon>
        <taxon>Patellogastropoda</taxon>
        <taxon>Lottioidea</taxon>
        <taxon>Lottiidae</taxon>
        <taxon>Lottia</taxon>
    </lineage>
</organism>
<dbReference type="Pfam" id="PF00092">
    <property type="entry name" value="VWA"/>
    <property type="match status" value="1"/>
</dbReference>
<protein>
    <recommendedName>
        <fullName evidence="2">VWFA domain-containing protein</fullName>
    </recommendedName>
</protein>
<dbReference type="SUPFAM" id="SSF53300">
    <property type="entry name" value="vWA-like"/>
    <property type="match status" value="1"/>
</dbReference>
<evidence type="ECO:0000256" key="1">
    <source>
        <dbReference type="SAM" id="SignalP"/>
    </source>
</evidence>
<proteinExistence type="predicted"/>
<feature type="domain" description="VWFA" evidence="2">
    <location>
        <begin position="37"/>
        <end position="216"/>
    </location>
</feature>
<feature type="chain" id="PRO_5004716027" description="VWFA domain-containing protein" evidence="1">
    <location>
        <begin position="27"/>
        <end position="238"/>
    </location>
</feature>
<dbReference type="PROSITE" id="PS50234">
    <property type="entry name" value="VWFA"/>
    <property type="match status" value="1"/>
</dbReference>
<dbReference type="RefSeq" id="XP_009055229.1">
    <property type="nucleotide sequence ID" value="XM_009056981.1"/>
</dbReference>
<reference evidence="3 4" key="1">
    <citation type="journal article" date="2013" name="Nature">
        <title>Insights into bilaterian evolution from three spiralian genomes.</title>
        <authorList>
            <person name="Simakov O."/>
            <person name="Marletaz F."/>
            <person name="Cho S.J."/>
            <person name="Edsinger-Gonzales E."/>
            <person name="Havlak P."/>
            <person name="Hellsten U."/>
            <person name="Kuo D.H."/>
            <person name="Larsson T."/>
            <person name="Lv J."/>
            <person name="Arendt D."/>
            <person name="Savage R."/>
            <person name="Osoegawa K."/>
            <person name="de Jong P."/>
            <person name="Grimwood J."/>
            <person name="Chapman J.A."/>
            <person name="Shapiro H."/>
            <person name="Aerts A."/>
            <person name="Otillar R.P."/>
            <person name="Terry A.Y."/>
            <person name="Boore J.L."/>
            <person name="Grigoriev I.V."/>
            <person name="Lindberg D.R."/>
            <person name="Seaver E.C."/>
            <person name="Weisblat D.A."/>
            <person name="Putnam N.H."/>
            <person name="Rokhsar D.S."/>
        </authorList>
    </citation>
    <scope>NUCLEOTIDE SEQUENCE [LARGE SCALE GENOMIC DNA]</scope>
</reference>
<keyword evidence="4" id="KW-1185">Reference proteome</keyword>
<dbReference type="InterPro" id="IPR036465">
    <property type="entry name" value="vWFA_dom_sf"/>
</dbReference>
<dbReference type="EMBL" id="KB201876">
    <property type="protein sequence ID" value="ESO94075.1"/>
    <property type="molecule type" value="Genomic_DNA"/>
</dbReference>
<dbReference type="InterPro" id="IPR002035">
    <property type="entry name" value="VWF_A"/>
</dbReference>
<dbReference type="Proteomes" id="UP000030746">
    <property type="component" value="Unassembled WGS sequence"/>
</dbReference>
<evidence type="ECO:0000259" key="2">
    <source>
        <dbReference type="PROSITE" id="PS50234"/>
    </source>
</evidence>
<name>V4AFZ2_LOTGI</name>
<gene>
    <name evidence="3" type="ORF">LOTGIDRAFT_239537</name>
</gene>
<dbReference type="AlphaFoldDB" id="V4AFZ2"/>
<dbReference type="GeneID" id="20251086"/>
<accession>V4AFZ2</accession>
<dbReference type="KEGG" id="lgi:LOTGIDRAFT_239537"/>
<evidence type="ECO:0000313" key="4">
    <source>
        <dbReference type="Proteomes" id="UP000030746"/>
    </source>
</evidence>
<dbReference type="OrthoDB" id="372508at2759"/>
<sequence>MLKQQKMHWLLIFTVLLQHSADPVVAQDCNNNGYTGDVILLFDDSESTLFVVNDTKVYAPPLVAFLKQAISIFTSFGHHVALVSFSSTSSVVNSFTNDEAQLTTSIDNFQPSYKGSNLNIGVNVSSELFNTDGRSGLPKLLTIITDGISTEPQLTLQEISKLKQNGIPVLALPFLLSETTELSNLVSDSTQDIFPLDGANLDLSNNLCSIFIADFIDGLDIEESLLIVKIQPSFALCK</sequence>
<keyword evidence="1" id="KW-0732">Signal</keyword>
<evidence type="ECO:0000313" key="3">
    <source>
        <dbReference type="EMBL" id="ESO94075.1"/>
    </source>
</evidence>
<dbReference type="SMART" id="SM00327">
    <property type="entry name" value="VWA"/>
    <property type="match status" value="1"/>
</dbReference>